<dbReference type="Pfam" id="PF00441">
    <property type="entry name" value="Acyl-CoA_dh_1"/>
    <property type="match status" value="1"/>
</dbReference>
<reference evidence="10" key="1">
    <citation type="submission" date="2022-09" db="EMBL/GenBank/DDBJ databases">
        <authorList>
            <person name="Cesa-Luna C."/>
            <person name="Girard L."/>
            <person name="Lood C."/>
            <person name="Hofte M."/>
            <person name="De Mot R."/>
        </authorList>
    </citation>
    <scope>NUCLEOTIDE SEQUENCE</scope>
    <source>
        <strain evidence="10">B1M3-32</strain>
    </source>
</reference>
<evidence type="ECO:0000313" key="10">
    <source>
        <dbReference type="EMBL" id="MCU7250448.1"/>
    </source>
</evidence>
<evidence type="ECO:0000256" key="4">
    <source>
        <dbReference type="ARBA" id="ARBA00022827"/>
    </source>
</evidence>
<evidence type="ECO:0000313" key="11">
    <source>
        <dbReference type="Proteomes" id="UP001139955"/>
    </source>
</evidence>
<gene>
    <name evidence="10" type="ORF">OC940_21775</name>
</gene>
<dbReference type="Gene3D" id="1.20.140.10">
    <property type="entry name" value="Butyryl-CoA Dehydrogenase, subunit A, domain 3"/>
    <property type="match status" value="1"/>
</dbReference>
<evidence type="ECO:0000256" key="2">
    <source>
        <dbReference type="ARBA" id="ARBA00009347"/>
    </source>
</evidence>
<dbReference type="InterPro" id="IPR009100">
    <property type="entry name" value="AcylCoA_DH/oxidase_NM_dom_sf"/>
</dbReference>
<organism evidence="10 11">
    <name type="scientific">Pseudomonas koreensis</name>
    <dbReference type="NCBI Taxonomy" id="198620"/>
    <lineage>
        <taxon>Bacteria</taxon>
        <taxon>Pseudomonadati</taxon>
        <taxon>Pseudomonadota</taxon>
        <taxon>Gammaproteobacteria</taxon>
        <taxon>Pseudomonadales</taxon>
        <taxon>Pseudomonadaceae</taxon>
        <taxon>Pseudomonas</taxon>
    </lineage>
</organism>
<evidence type="ECO:0000259" key="9">
    <source>
        <dbReference type="Pfam" id="PF02771"/>
    </source>
</evidence>
<evidence type="ECO:0000256" key="3">
    <source>
        <dbReference type="ARBA" id="ARBA00022630"/>
    </source>
</evidence>
<keyword evidence="11" id="KW-1185">Reference proteome</keyword>
<evidence type="ECO:0000256" key="5">
    <source>
        <dbReference type="ARBA" id="ARBA00023002"/>
    </source>
</evidence>
<keyword evidence="5 6" id="KW-0560">Oxidoreductase</keyword>
<dbReference type="FunFam" id="1.20.140.10:FF:000001">
    <property type="entry name" value="Acyl-CoA dehydrogenase"/>
    <property type="match status" value="1"/>
</dbReference>
<accession>A0A9X2XKZ7</accession>
<dbReference type="InterPro" id="IPR037069">
    <property type="entry name" value="AcylCoA_DH/ox_N_sf"/>
</dbReference>
<feature type="domain" description="Acyl-CoA dehydrogenase/oxidase N-terminal" evidence="9">
    <location>
        <begin position="10"/>
        <end position="122"/>
    </location>
</feature>
<dbReference type="Pfam" id="PF02770">
    <property type="entry name" value="Acyl-CoA_dh_M"/>
    <property type="match status" value="1"/>
</dbReference>
<evidence type="ECO:0000256" key="1">
    <source>
        <dbReference type="ARBA" id="ARBA00001974"/>
    </source>
</evidence>
<reference evidence="10" key="2">
    <citation type="journal article" date="2023" name="mSystems">
        <title>Charting the Lipopeptidome of Nonpathogenic Pseudomonas.</title>
        <authorList>
            <person name="Cesa-Luna C."/>
            <person name="Geudens N."/>
            <person name="Girard L."/>
            <person name="De Roo V."/>
            <person name="Maklad H.R."/>
            <person name="Martins J.C."/>
            <person name="Hofte M."/>
            <person name="De Mot R."/>
        </authorList>
    </citation>
    <scope>NUCLEOTIDE SEQUENCE</scope>
    <source>
        <strain evidence="10">B1M3-32</strain>
    </source>
</reference>
<dbReference type="RefSeq" id="WP_301623066.1">
    <property type="nucleotide sequence ID" value="NZ_JAOSKY010000015.1"/>
</dbReference>
<proteinExistence type="inferred from homology"/>
<dbReference type="GO" id="GO:0050660">
    <property type="term" value="F:flavin adenine dinucleotide binding"/>
    <property type="evidence" value="ECO:0007669"/>
    <property type="project" value="InterPro"/>
</dbReference>
<dbReference type="GO" id="GO:0003995">
    <property type="term" value="F:acyl-CoA dehydrogenase activity"/>
    <property type="evidence" value="ECO:0007669"/>
    <property type="project" value="InterPro"/>
</dbReference>
<protein>
    <submittedName>
        <fullName evidence="10">Acyl-CoA dehydrogenase family protein</fullName>
    </submittedName>
</protein>
<dbReference type="InterPro" id="IPR009075">
    <property type="entry name" value="AcylCo_DH/oxidase_C"/>
</dbReference>
<dbReference type="InterPro" id="IPR050741">
    <property type="entry name" value="Acyl-CoA_dehydrogenase"/>
</dbReference>
<dbReference type="EMBL" id="JAOSKY010000015">
    <property type="protein sequence ID" value="MCU7250448.1"/>
    <property type="molecule type" value="Genomic_DNA"/>
</dbReference>
<dbReference type="Proteomes" id="UP001139955">
    <property type="component" value="Unassembled WGS sequence"/>
</dbReference>
<comment type="caution">
    <text evidence="10">The sequence shown here is derived from an EMBL/GenBank/DDBJ whole genome shotgun (WGS) entry which is preliminary data.</text>
</comment>
<dbReference type="Pfam" id="PF02771">
    <property type="entry name" value="Acyl-CoA_dh_N"/>
    <property type="match status" value="1"/>
</dbReference>
<dbReference type="InterPro" id="IPR036250">
    <property type="entry name" value="AcylCo_DH-like_C"/>
</dbReference>
<dbReference type="InterPro" id="IPR006089">
    <property type="entry name" value="Acyl-CoA_DH_CS"/>
</dbReference>
<name>A0A9X2XKZ7_9PSED</name>
<comment type="cofactor">
    <cofactor evidence="1 6">
        <name>FAD</name>
        <dbReference type="ChEBI" id="CHEBI:57692"/>
    </cofactor>
</comment>
<feature type="domain" description="Acyl-CoA oxidase/dehydrogenase middle" evidence="8">
    <location>
        <begin position="126"/>
        <end position="220"/>
    </location>
</feature>
<dbReference type="PROSITE" id="PS00073">
    <property type="entry name" value="ACYL_COA_DH_2"/>
    <property type="match status" value="1"/>
</dbReference>
<dbReference type="Gene3D" id="2.40.110.10">
    <property type="entry name" value="Butyryl-CoA Dehydrogenase, subunit A, domain 2"/>
    <property type="match status" value="1"/>
</dbReference>
<dbReference type="PANTHER" id="PTHR48083">
    <property type="entry name" value="MEDIUM-CHAIN SPECIFIC ACYL-COA DEHYDROGENASE, MITOCHONDRIAL-RELATED"/>
    <property type="match status" value="1"/>
</dbReference>
<dbReference type="GO" id="GO:0005737">
    <property type="term" value="C:cytoplasm"/>
    <property type="evidence" value="ECO:0007669"/>
    <property type="project" value="TreeGrafter"/>
</dbReference>
<comment type="similarity">
    <text evidence="2 6">Belongs to the acyl-CoA dehydrogenase family.</text>
</comment>
<sequence>MPAFQEYFDPSHQMVRDSVRRFVEREILPDIDQWEEAESFPRELYLKAGAAGILGIGYPEALGGSHEGDLFAKIAASEELMRCGSGGLVAGLGSLDIGLPPILKWARPEVRDRVVPSVLSGEKISALAVTEPGGGSDVANLQTRAVRDGDHYRVSGSKTFITSGVRADFYTVAVRTGAPGFGGISLLLIEKGTPGFTVGRQLKKMGWWASDTAELFFDDCRVPVGNLIGAENMGFACIMGNFQSERLALALMANMTAQLALEESLKWAREREAFGKPIGKFQVIKHRLAEMATALEVSREFTYRQAAKMAAGQSVIKEISMAKNFATDTSDRITTEAVQILGGLGYMRESRVERLYRDNRILSIGGGTREVMNEIISKQMGL</sequence>
<dbReference type="FunFam" id="2.40.110.10:FF:000002">
    <property type="entry name" value="Acyl-CoA dehydrogenase fadE12"/>
    <property type="match status" value="1"/>
</dbReference>
<evidence type="ECO:0000256" key="6">
    <source>
        <dbReference type="RuleBase" id="RU362125"/>
    </source>
</evidence>
<dbReference type="SUPFAM" id="SSF56645">
    <property type="entry name" value="Acyl-CoA dehydrogenase NM domain-like"/>
    <property type="match status" value="1"/>
</dbReference>
<evidence type="ECO:0000259" key="8">
    <source>
        <dbReference type="Pfam" id="PF02770"/>
    </source>
</evidence>
<dbReference type="Gene3D" id="1.10.540.10">
    <property type="entry name" value="Acyl-CoA dehydrogenase/oxidase, N-terminal domain"/>
    <property type="match status" value="1"/>
</dbReference>
<evidence type="ECO:0000259" key="7">
    <source>
        <dbReference type="Pfam" id="PF00441"/>
    </source>
</evidence>
<dbReference type="InterPro" id="IPR046373">
    <property type="entry name" value="Acyl-CoA_Oxase/DH_mid-dom_sf"/>
</dbReference>
<dbReference type="PANTHER" id="PTHR48083:SF28">
    <property type="entry name" value="ACYL-COA DEHYDROGENASE FAMILY PROTEIN (AFU_ORTHOLOGUE AFUA_6G10880)-RELATED"/>
    <property type="match status" value="1"/>
</dbReference>
<dbReference type="AlphaFoldDB" id="A0A9X2XKZ7"/>
<dbReference type="SUPFAM" id="SSF47203">
    <property type="entry name" value="Acyl-CoA dehydrogenase C-terminal domain-like"/>
    <property type="match status" value="1"/>
</dbReference>
<dbReference type="InterPro" id="IPR006091">
    <property type="entry name" value="Acyl-CoA_Oxase/DH_mid-dom"/>
</dbReference>
<feature type="domain" description="Acyl-CoA dehydrogenase/oxidase C-terminal" evidence="7">
    <location>
        <begin position="232"/>
        <end position="380"/>
    </location>
</feature>
<keyword evidence="3 6" id="KW-0285">Flavoprotein</keyword>
<dbReference type="InterPro" id="IPR013786">
    <property type="entry name" value="AcylCoA_DH/ox_N"/>
</dbReference>
<dbReference type="GO" id="GO:0033539">
    <property type="term" value="P:fatty acid beta-oxidation using acyl-CoA dehydrogenase"/>
    <property type="evidence" value="ECO:0007669"/>
    <property type="project" value="TreeGrafter"/>
</dbReference>
<keyword evidence="4 6" id="KW-0274">FAD</keyword>